<keyword evidence="3" id="KW-1185">Reference proteome</keyword>
<evidence type="ECO:0000259" key="1">
    <source>
        <dbReference type="SMART" id="SM00382"/>
    </source>
</evidence>
<accession>A0ABS1CWF6</accession>
<dbReference type="Pfam" id="PF13304">
    <property type="entry name" value="AAA_21"/>
    <property type="match status" value="1"/>
</dbReference>
<name>A0ABS1CWF6_9PROT</name>
<evidence type="ECO:0000313" key="3">
    <source>
        <dbReference type="Proteomes" id="UP000697995"/>
    </source>
</evidence>
<dbReference type="SUPFAM" id="SSF52540">
    <property type="entry name" value="P-loop containing nucleoside triphosphate hydrolases"/>
    <property type="match status" value="1"/>
</dbReference>
<dbReference type="CDD" id="cd00267">
    <property type="entry name" value="ABC_ATPase"/>
    <property type="match status" value="1"/>
</dbReference>
<protein>
    <recommendedName>
        <fullName evidence="1">AAA+ ATPase domain-containing protein</fullName>
    </recommendedName>
</protein>
<reference evidence="2 3" key="1">
    <citation type="journal article" date="2020" name="Microorganisms">
        <title>Osmotic Adaptation and Compatible Solute Biosynthesis of Phototrophic Bacteria as Revealed from Genome Analyses.</title>
        <authorList>
            <person name="Imhoff J.F."/>
            <person name="Rahn T."/>
            <person name="Kunzel S."/>
            <person name="Keller A."/>
            <person name="Neulinger S.C."/>
        </authorList>
    </citation>
    <scope>NUCLEOTIDE SEQUENCE [LARGE SCALE GENOMIC DNA]</scope>
    <source>
        <strain evidence="2 3">DSM 15382</strain>
    </source>
</reference>
<dbReference type="InterPro" id="IPR051396">
    <property type="entry name" value="Bact_Antivir_Def_Nuclease"/>
</dbReference>
<dbReference type="PANTHER" id="PTHR43581:SF2">
    <property type="entry name" value="EXCINUCLEASE ATPASE SUBUNIT"/>
    <property type="match status" value="1"/>
</dbReference>
<dbReference type="InterPro" id="IPR027417">
    <property type="entry name" value="P-loop_NTPase"/>
</dbReference>
<dbReference type="InterPro" id="IPR003593">
    <property type="entry name" value="AAA+_ATPase"/>
</dbReference>
<comment type="caution">
    <text evidence="2">The sequence shown here is derived from an EMBL/GenBank/DDBJ whole genome shotgun (WGS) entry which is preliminary data.</text>
</comment>
<sequence>MEQTMIRRFSVTGVGGQGKIEKTFDPEINIFTGRNGSGKTTLMKLIWYLISGNIERALQEVPFVSAEVETDKYIISINRRSNNDADIRVSVGQENLHFSPPSDDDDDFGSPDSYIDEANTVCSKLGTSLFFPTFRRIEGGFSLASTRRGAVTGRLPRSQSSIEEGLFDLSRRLSNGRHLFIASFSTVDIVDLLMRKYTELSEQNNVLQRTVSERIIERIKLHKNEVRTADAGTSVLPESRQSAEETIDEIRRQIEQLDAARLETLAPLEAIKNLVEKLFHHSGIVLNARVSFGDAAHAVNSDQLSAGEKQMLSFICYNAFYQNATIFIDEPELSLHVDWQRQIFPILQRQGSSNQFIVATHSPFIYSKFPEKEIILQEDRGE</sequence>
<dbReference type="InterPro" id="IPR038729">
    <property type="entry name" value="Rad50/SbcC_AAA"/>
</dbReference>
<gene>
    <name evidence="2" type="ORF">CKO45_10955</name>
</gene>
<proteinExistence type="predicted"/>
<organism evidence="2 3">
    <name type="scientific">Paracraurococcus ruber</name>
    <dbReference type="NCBI Taxonomy" id="77675"/>
    <lineage>
        <taxon>Bacteria</taxon>
        <taxon>Pseudomonadati</taxon>
        <taxon>Pseudomonadota</taxon>
        <taxon>Alphaproteobacteria</taxon>
        <taxon>Acetobacterales</taxon>
        <taxon>Roseomonadaceae</taxon>
        <taxon>Paracraurococcus</taxon>
    </lineage>
</organism>
<dbReference type="SMART" id="SM00382">
    <property type="entry name" value="AAA"/>
    <property type="match status" value="1"/>
</dbReference>
<feature type="domain" description="AAA+ ATPase" evidence="1">
    <location>
        <begin position="25"/>
        <end position="379"/>
    </location>
</feature>
<dbReference type="Gene3D" id="3.40.50.300">
    <property type="entry name" value="P-loop containing nucleotide triphosphate hydrolases"/>
    <property type="match status" value="1"/>
</dbReference>
<dbReference type="PANTHER" id="PTHR43581">
    <property type="entry name" value="ATP/GTP PHOSPHATASE"/>
    <property type="match status" value="1"/>
</dbReference>
<evidence type="ECO:0000313" key="2">
    <source>
        <dbReference type="EMBL" id="MBK1658750.1"/>
    </source>
</evidence>
<dbReference type="InterPro" id="IPR003959">
    <property type="entry name" value="ATPase_AAA_core"/>
</dbReference>
<dbReference type="EMBL" id="NRSG01000065">
    <property type="protein sequence ID" value="MBK1658750.1"/>
    <property type="molecule type" value="Genomic_DNA"/>
</dbReference>
<dbReference type="Pfam" id="PF13476">
    <property type="entry name" value="AAA_23"/>
    <property type="match status" value="1"/>
</dbReference>
<dbReference type="Proteomes" id="UP000697995">
    <property type="component" value="Unassembled WGS sequence"/>
</dbReference>